<dbReference type="Gene3D" id="3.40.228.10">
    <property type="entry name" value="Dimethylsulfoxide Reductase, domain 2"/>
    <property type="match status" value="1"/>
</dbReference>
<keyword evidence="4" id="KW-0408">Iron</keyword>
<dbReference type="PANTHER" id="PTHR43105:SF14">
    <property type="entry name" value="FORMATE DEHYDROGENASE H"/>
    <property type="match status" value="1"/>
</dbReference>
<dbReference type="InterPro" id="IPR009010">
    <property type="entry name" value="Asp_de-COase-like_dom_sf"/>
</dbReference>
<dbReference type="Gene3D" id="3.40.50.740">
    <property type="match status" value="1"/>
</dbReference>
<comment type="caution">
    <text evidence="7">The sequence shown here is derived from an EMBL/GenBank/DDBJ whole genome shotgun (WGS) entry which is preliminary data.</text>
</comment>
<evidence type="ECO:0000256" key="5">
    <source>
        <dbReference type="ARBA" id="ARBA00023014"/>
    </source>
</evidence>
<dbReference type="Pfam" id="PF00384">
    <property type="entry name" value="Molybdopterin"/>
    <property type="match status" value="1"/>
</dbReference>
<dbReference type="GO" id="GO:0043546">
    <property type="term" value="F:molybdopterin cofactor binding"/>
    <property type="evidence" value="ECO:0007669"/>
    <property type="project" value="InterPro"/>
</dbReference>
<gene>
    <name evidence="7" type="ORF">CRV08_11375</name>
</gene>
<name>A0A4Q0YB58_9BACT</name>
<evidence type="ECO:0000256" key="3">
    <source>
        <dbReference type="ARBA" id="ARBA00023002"/>
    </source>
</evidence>
<dbReference type="Gene3D" id="2.20.25.90">
    <property type="entry name" value="ADC-like domains"/>
    <property type="match status" value="1"/>
</dbReference>
<dbReference type="GO" id="GO:0003954">
    <property type="term" value="F:NADH dehydrogenase activity"/>
    <property type="evidence" value="ECO:0007669"/>
    <property type="project" value="TreeGrafter"/>
</dbReference>
<evidence type="ECO:0000256" key="4">
    <source>
        <dbReference type="ARBA" id="ARBA00023004"/>
    </source>
</evidence>
<dbReference type="InterPro" id="IPR050123">
    <property type="entry name" value="Prok_molybdopt-oxidoreductase"/>
</dbReference>
<dbReference type="GO" id="GO:0046872">
    <property type="term" value="F:metal ion binding"/>
    <property type="evidence" value="ECO:0007669"/>
    <property type="project" value="UniProtKB-KW"/>
</dbReference>
<evidence type="ECO:0000259" key="6">
    <source>
        <dbReference type="PROSITE" id="PS51669"/>
    </source>
</evidence>
<protein>
    <submittedName>
        <fullName evidence="7">Formate dehydrogenase</fullName>
    </submittedName>
</protein>
<reference evidence="7 8" key="1">
    <citation type="submission" date="2017-10" db="EMBL/GenBank/DDBJ databases">
        <title>Genomics of the genus Arcobacter.</title>
        <authorList>
            <person name="Perez-Cataluna A."/>
            <person name="Figueras M.J."/>
        </authorList>
    </citation>
    <scope>NUCLEOTIDE SEQUENCE [LARGE SCALE GENOMIC DNA]</scope>
    <source>
        <strain evidence="7 8">CECT 8993</strain>
    </source>
</reference>
<dbReference type="GO" id="GO:0016020">
    <property type="term" value="C:membrane"/>
    <property type="evidence" value="ECO:0007669"/>
    <property type="project" value="TreeGrafter"/>
</dbReference>
<dbReference type="GO" id="GO:0051539">
    <property type="term" value="F:4 iron, 4 sulfur cluster binding"/>
    <property type="evidence" value="ECO:0007669"/>
    <property type="project" value="UniProtKB-KW"/>
</dbReference>
<sequence>MKMIADINSVCTYCGVGCDITGQVQDNKILKIYAQNDGYVSQGKLCIKGAKGFDFVHSEQRIRNCRVKKSFVTNNLEALPRELKARVKTLKEFDEEYFEAPYEFTTSLAAWKLMEIKEKYGRHSFCGMGGARTSCESSYMFQKFIREGMNSPHVDCCARVCHSPSLKGMKPLIGEGAATNPFDDIFETENIIIMGSNTTEAHPIVANRIIKASKAKTATVTVIDVRNIQIGKYGKELVIPYEANLLILNMMAYVILSEKLYDNDFIDSRCVGFEEYKESILNDPFANPEYLRDIKGYEELANTLPQVAREYATKKSMFFWGLGITEHLDGSYAVMAIVHLALLTGNVGKKGTGLMPLRGQNNVQGACDTGCLPYYDPDYEEPKEIGFMTPQLIDEMLKGNIKAMYVMGEDIAHIHPNQNKVHKALENLEVIISNELFMNEITKKADIIFGVKSAYEKTGVYVNAMRRLHLSQPLVDSDLPDDWEVLRDIENKINGEFIYENSEDVWNETKERVKSRFSGATYHKLSKNRNRGMQWPIEKDDTPILHLEKFRTQDGKANFQYHQYNLREQVKKLVQNETFAKNEFYLTTGRTIVHYNNAAQTIRSEALNSRYDVDIVLASKEDEERIGSSHIIIKTQYGQTAILPVKYSKAIRAGTLYTTFHHPQSKINFIFGDEADELILTARFKSIRVEIEPIKG</sequence>
<dbReference type="AlphaFoldDB" id="A0A4Q0YB58"/>
<accession>A0A4Q0YB58</accession>
<keyword evidence="2" id="KW-0479">Metal-binding</keyword>
<evidence type="ECO:0000256" key="2">
    <source>
        <dbReference type="ARBA" id="ARBA00022723"/>
    </source>
</evidence>
<evidence type="ECO:0000313" key="8">
    <source>
        <dbReference type="Proteomes" id="UP000290172"/>
    </source>
</evidence>
<dbReference type="SMART" id="SM00926">
    <property type="entry name" value="Molybdop_Fe4S4"/>
    <property type="match status" value="1"/>
</dbReference>
<keyword evidence="5" id="KW-0411">Iron-sulfur</keyword>
<keyword evidence="1" id="KW-0004">4Fe-4S</keyword>
<dbReference type="SUPFAM" id="SSF53706">
    <property type="entry name" value="Formate dehydrogenase/DMSO reductase, domains 1-3"/>
    <property type="match status" value="1"/>
</dbReference>
<dbReference type="InterPro" id="IPR006657">
    <property type="entry name" value="MoPterin_dinucl-bd_dom"/>
</dbReference>
<proteinExistence type="predicted"/>
<dbReference type="InterPro" id="IPR006963">
    <property type="entry name" value="Mopterin_OxRdtase_4Fe-4S_dom"/>
</dbReference>
<dbReference type="PANTHER" id="PTHR43105">
    <property type="entry name" value="RESPIRATORY NITRATE REDUCTASE"/>
    <property type="match status" value="1"/>
</dbReference>
<feature type="domain" description="4Fe-4S Mo/W bis-MGD-type" evidence="6">
    <location>
        <begin position="4"/>
        <end position="60"/>
    </location>
</feature>
<dbReference type="PROSITE" id="PS51669">
    <property type="entry name" value="4FE4S_MOW_BIS_MGD"/>
    <property type="match status" value="1"/>
</dbReference>
<keyword evidence="3" id="KW-0560">Oxidoreductase</keyword>
<dbReference type="SUPFAM" id="SSF50692">
    <property type="entry name" value="ADC-like"/>
    <property type="match status" value="1"/>
</dbReference>
<dbReference type="InterPro" id="IPR006656">
    <property type="entry name" value="Mopterin_OxRdtase"/>
</dbReference>
<dbReference type="Pfam" id="PF01568">
    <property type="entry name" value="Molydop_binding"/>
    <property type="match status" value="1"/>
</dbReference>
<dbReference type="EMBL" id="PDKJ01000010">
    <property type="protein sequence ID" value="RXJ67185.1"/>
    <property type="molecule type" value="Genomic_DNA"/>
</dbReference>
<dbReference type="Proteomes" id="UP000290172">
    <property type="component" value="Unassembled WGS sequence"/>
</dbReference>
<dbReference type="GO" id="GO:0022904">
    <property type="term" value="P:respiratory electron transport chain"/>
    <property type="evidence" value="ECO:0007669"/>
    <property type="project" value="TreeGrafter"/>
</dbReference>
<evidence type="ECO:0000256" key="1">
    <source>
        <dbReference type="ARBA" id="ARBA00022485"/>
    </source>
</evidence>
<dbReference type="Pfam" id="PF04879">
    <property type="entry name" value="Molybdop_Fe4S4"/>
    <property type="match status" value="1"/>
</dbReference>
<evidence type="ECO:0000313" key="7">
    <source>
        <dbReference type="EMBL" id="RXJ67185.1"/>
    </source>
</evidence>
<organism evidence="7 8">
    <name type="scientific">Halarcobacter ebronensis</name>
    <dbReference type="NCBI Taxonomy" id="1462615"/>
    <lineage>
        <taxon>Bacteria</taxon>
        <taxon>Pseudomonadati</taxon>
        <taxon>Campylobacterota</taxon>
        <taxon>Epsilonproteobacteria</taxon>
        <taxon>Campylobacterales</taxon>
        <taxon>Arcobacteraceae</taxon>
        <taxon>Halarcobacter</taxon>
    </lineage>
</organism>
<dbReference type="Gene3D" id="2.40.40.20">
    <property type="match status" value="1"/>
</dbReference>